<evidence type="ECO:0000259" key="2">
    <source>
        <dbReference type="Pfam" id="PF03364"/>
    </source>
</evidence>
<dbReference type="Pfam" id="PF03364">
    <property type="entry name" value="Polyketide_cyc"/>
    <property type="match status" value="1"/>
</dbReference>
<name>A0A6J4SFJ5_9ACTN</name>
<reference evidence="3" key="1">
    <citation type="submission" date="2020-02" db="EMBL/GenBank/DDBJ databases">
        <authorList>
            <person name="Meier V. D."/>
        </authorList>
    </citation>
    <scope>NUCLEOTIDE SEQUENCE</scope>
    <source>
        <strain evidence="3">AVDCRST_MAG67</strain>
    </source>
</reference>
<proteinExistence type="predicted"/>
<dbReference type="InterPro" id="IPR047137">
    <property type="entry name" value="ORF3"/>
</dbReference>
<dbReference type="CDD" id="cd07817">
    <property type="entry name" value="SRPBCC_8"/>
    <property type="match status" value="1"/>
</dbReference>
<accession>A0A6J4SFJ5</accession>
<feature type="domain" description="Coenzyme Q-binding protein COQ10 START" evidence="2">
    <location>
        <begin position="154"/>
        <end position="277"/>
    </location>
</feature>
<dbReference type="SUPFAM" id="SSF55961">
    <property type="entry name" value="Bet v1-like"/>
    <property type="match status" value="1"/>
</dbReference>
<feature type="region of interest" description="Disordered" evidence="1">
    <location>
        <begin position="288"/>
        <end position="327"/>
    </location>
</feature>
<dbReference type="InterPro" id="IPR005031">
    <property type="entry name" value="COQ10_START"/>
</dbReference>
<gene>
    <name evidence="3" type="ORF">AVDCRST_MAG67-1588</name>
</gene>
<evidence type="ECO:0000313" key="3">
    <source>
        <dbReference type="EMBL" id="CAA9494515.1"/>
    </source>
</evidence>
<dbReference type="EMBL" id="CADCVQ010000070">
    <property type="protein sequence ID" value="CAA9494515.1"/>
    <property type="molecule type" value="Genomic_DNA"/>
</dbReference>
<sequence length="327" mass="35014">MTAISKSTNGGPPRENLAKGLGVFSFALGIPQILAPGRVNRMIGVRDDATTRAAMRAVGVREITAGVGIFSQRRPTTWLWARVAGDTLDLALLGAALRGKSRQPGRTMAAAGAVAGALAADLVDAVKLSRGEAPAAAQEQPNSMHLKAATTVRRDADELYAFWRDLERFPTFMAHLEAVSATEAERSHWKAKGPLGMSVEWDAEITEDIPGERIAWRSLEGAKVDNSGTVRFVKAPGDQGTEVHIEMQYAVPGGSVGSLLAKLLGEEPALQIKDDLRRFKQIVETGEIVRSDGSPEGQLNKRQLKPRPAHPLPDEERASATTAGETS</sequence>
<dbReference type="AlphaFoldDB" id="A0A6J4SFJ5"/>
<organism evidence="3">
    <name type="scientific">uncultured Solirubrobacteraceae bacterium</name>
    <dbReference type="NCBI Taxonomy" id="1162706"/>
    <lineage>
        <taxon>Bacteria</taxon>
        <taxon>Bacillati</taxon>
        <taxon>Actinomycetota</taxon>
        <taxon>Thermoleophilia</taxon>
        <taxon>Solirubrobacterales</taxon>
        <taxon>Solirubrobacteraceae</taxon>
        <taxon>environmental samples</taxon>
    </lineage>
</organism>
<dbReference type="Gene3D" id="3.30.530.20">
    <property type="match status" value="1"/>
</dbReference>
<dbReference type="PANTHER" id="PTHR33824:SF7">
    <property type="entry name" value="POLYKETIDE CYCLASE_DEHYDRASE AND LIPID TRANSPORT SUPERFAMILY PROTEIN"/>
    <property type="match status" value="1"/>
</dbReference>
<dbReference type="InterPro" id="IPR023393">
    <property type="entry name" value="START-like_dom_sf"/>
</dbReference>
<dbReference type="PANTHER" id="PTHR33824">
    <property type="entry name" value="POLYKETIDE CYCLASE/DEHYDRASE AND LIPID TRANSPORT SUPERFAMILY PROTEIN"/>
    <property type="match status" value="1"/>
</dbReference>
<protein>
    <recommendedName>
        <fullName evidence="2">Coenzyme Q-binding protein COQ10 START domain-containing protein</fullName>
    </recommendedName>
</protein>
<evidence type="ECO:0000256" key="1">
    <source>
        <dbReference type="SAM" id="MobiDB-lite"/>
    </source>
</evidence>